<evidence type="ECO:0000256" key="1">
    <source>
        <dbReference type="SAM" id="MobiDB-lite"/>
    </source>
</evidence>
<proteinExistence type="predicted"/>
<evidence type="ECO:0000313" key="3">
    <source>
        <dbReference type="Proteomes" id="UP000710385"/>
    </source>
</evidence>
<dbReference type="EMBL" id="JABTTY010000001">
    <property type="protein sequence ID" value="MBE7525059.1"/>
    <property type="molecule type" value="Genomic_DNA"/>
</dbReference>
<accession>A0A928TS20</accession>
<evidence type="ECO:0000313" key="2">
    <source>
        <dbReference type="EMBL" id="MBE7525059.1"/>
    </source>
</evidence>
<gene>
    <name evidence="2" type="ORF">HS096_01520</name>
</gene>
<feature type="region of interest" description="Disordered" evidence="1">
    <location>
        <begin position="66"/>
        <end position="90"/>
    </location>
</feature>
<dbReference type="Proteomes" id="UP000710385">
    <property type="component" value="Unassembled WGS sequence"/>
</dbReference>
<organism evidence="2 3">
    <name type="scientific">candidate division WWE3 bacterium</name>
    <dbReference type="NCBI Taxonomy" id="2053526"/>
    <lineage>
        <taxon>Bacteria</taxon>
        <taxon>Katanobacteria</taxon>
    </lineage>
</organism>
<name>A0A928TS20_UNCKA</name>
<protein>
    <submittedName>
        <fullName evidence="2">Uncharacterized protein</fullName>
    </submittedName>
</protein>
<reference evidence="2" key="1">
    <citation type="submission" date="2020-05" db="EMBL/GenBank/DDBJ databases">
        <title>High-Quality Genomes of Partial-Nitritation/Anammox System by Hierarchical Clustering Based Hybrid Assembly.</title>
        <authorList>
            <person name="Liu L."/>
            <person name="Wang Y."/>
            <person name="Che Y."/>
            <person name="Chen Y."/>
            <person name="Xia Y."/>
            <person name="Luo R."/>
            <person name="Cheng S.H."/>
            <person name="Zheng C."/>
            <person name="Zhang T."/>
        </authorList>
    </citation>
    <scope>NUCLEOTIDE SEQUENCE</scope>
    <source>
        <strain evidence="2">H1_PAT1</strain>
    </source>
</reference>
<comment type="caution">
    <text evidence="2">The sequence shown here is derived from an EMBL/GenBank/DDBJ whole genome shotgun (WGS) entry which is preliminary data.</text>
</comment>
<sequence length="90" mass="10221">MTKSSRNTTGKMRVNLRRIKLLELLAVIPEHGETDEGNAEIFISLAEDESLLFELSEHMRRQVERRLQSVRAQRSSRAAFPGSEDGTGHE</sequence>
<dbReference type="AlphaFoldDB" id="A0A928TS20"/>